<feature type="transmembrane region" description="Helical" evidence="7">
    <location>
        <begin position="32"/>
        <end position="54"/>
    </location>
</feature>
<accession>A0A1H7GE30</accession>
<dbReference type="PANTHER" id="PTHR33884">
    <property type="entry name" value="UPF0410 PROTEIN YMGE"/>
    <property type="match status" value="1"/>
</dbReference>
<keyword evidence="5 7" id="KW-1133">Transmembrane helix</keyword>
<evidence type="ECO:0000256" key="5">
    <source>
        <dbReference type="ARBA" id="ARBA00022989"/>
    </source>
</evidence>
<dbReference type="GO" id="GO:0005886">
    <property type="term" value="C:plasma membrane"/>
    <property type="evidence" value="ECO:0007669"/>
    <property type="project" value="UniProtKB-SubCell"/>
</dbReference>
<feature type="transmembrane region" description="Helical" evidence="7">
    <location>
        <begin position="6"/>
        <end position="25"/>
    </location>
</feature>
<gene>
    <name evidence="8" type="ORF">SAMN04515666_101300</name>
</gene>
<dbReference type="EMBL" id="FOAN01000001">
    <property type="protein sequence ID" value="SEK35112.1"/>
    <property type="molecule type" value="Genomic_DNA"/>
</dbReference>
<dbReference type="STRING" id="1036779.SAMN04515666_101300"/>
<dbReference type="AlphaFoldDB" id="A0A1H7GE30"/>
<evidence type="ECO:0000313" key="9">
    <source>
        <dbReference type="Proteomes" id="UP000199664"/>
    </source>
</evidence>
<dbReference type="Pfam" id="PF04226">
    <property type="entry name" value="Transgly_assoc"/>
    <property type="match status" value="1"/>
</dbReference>
<proteinExistence type="inferred from homology"/>
<dbReference type="InterPro" id="IPR007341">
    <property type="entry name" value="Transgly_assoc"/>
</dbReference>
<feature type="transmembrane region" description="Helical" evidence="7">
    <location>
        <begin position="60"/>
        <end position="81"/>
    </location>
</feature>
<keyword evidence="4 7" id="KW-0812">Transmembrane</keyword>
<dbReference type="PANTHER" id="PTHR33884:SF3">
    <property type="entry name" value="UPF0410 PROTEIN YMGE"/>
    <property type="match status" value="1"/>
</dbReference>
<protein>
    <submittedName>
        <fullName evidence="8">Transglycosylase associated protein</fullName>
    </submittedName>
</protein>
<name>A0A1H7GE30_9HYPH</name>
<keyword evidence="9" id="KW-1185">Reference proteome</keyword>
<evidence type="ECO:0000256" key="7">
    <source>
        <dbReference type="SAM" id="Phobius"/>
    </source>
</evidence>
<evidence type="ECO:0000256" key="3">
    <source>
        <dbReference type="ARBA" id="ARBA00022475"/>
    </source>
</evidence>
<evidence type="ECO:0000256" key="1">
    <source>
        <dbReference type="ARBA" id="ARBA00004651"/>
    </source>
</evidence>
<dbReference type="OrthoDB" id="5296069at2"/>
<keyword evidence="3" id="KW-1003">Cell membrane</keyword>
<evidence type="ECO:0000313" key="8">
    <source>
        <dbReference type="EMBL" id="SEK35112.1"/>
    </source>
</evidence>
<reference evidence="9" key="1">
    <citation type="submission" date="2016-10" db="EMBL/GenBank/DDBJ databases">
        <authorList>
            <person name="Varghese N."/>
            <person name="Submissions S."/>
        </authorList>
    </citation>
    <scope>NUCLEOTIDE SEQUENCE [LARGE SCALE GENOMIC DNA]</scope>
    <source>
        <strain evidence="9">LMG 26383,CCUG 61248,R- 45681</strain>
    </source>
</reference>
<sequence length="82" mass="8265">MDLRAVLVALAIGAVAGWLASIVMGGGGLIRYIITGLIGAFVGSFLLQFLGISLGIGNPLVSQIVTATIGAIVVVFLARLIA</sequence>
<dbReference type="RefSeq" id="WP_091829060.1">
    <property type="nucleotide sequence ID" value="NZ_FOAN01000001.1"/>
</dbReference>
<evidence type="ECO:0000256" key="4">
    <source>
        <dbReference type="ARBA" id="ARBA00022692"/>
    </source>
</evidence>
<comment type="similarity">
    <text evidence="2">Belongs to the UPF0410 family.</text>
</comment>
<evidence type="ECO:0000256" key="6">
    <source>
        <dbReference type="ARBA" id="ARBA00023136"/>
    </source>
</evidence>
<dbReference type="Proteomes" id="UP000199664">
    <property type="component" value="Unassembled WGS sequence"/>
</dbReference>
<comment type="subcellular location">
    <subcellularLocation>
        <location evidence="1">Cell membrane</location>
        <topology evidence="1">Multi-pass membrane protein</topology>
    </subcellularLocation>
</comment>
<organism evidence="8 9">
    <name type="scientific">Bosea lupini</name>
    <dbReference type="NCBI Taxonomy" id="1036779"/>
    <lineage>
        <taxon>Bacteria</taxon>
        <taxon>Pseudomonadati</taxon>
        <taxon>Pseudomonadota</taxon>
        <taxon>Alphaproteobacteria</taxon>
        <taxon>Hyphomicrobiales</taxon>
        <taxon>Boseaceae</taxon>
        <taxon>Bosea</taxon>
    </lineage>
</organism>
<evidence type="ECO:0000256" key="2">
    <source>
        <dbReference type="ARBA" id="ARBA00011006"/>
    </source>
</evidence>
<keyword evidence="6 7" id="KW-0472">Membrane</keyword>